<proteinExistence type="predicted"/>
<reference evidence="2 3" key="1">
    <citation type="submission" date="2013-11" db="EMBL/GenBank/DDBJ databases">
        <title>The Genome Sequence of Phytophthora parasitica CJ01A1.</title>
        <authorList>
            <consortium name="The Broad Institute Genomics Platform"/>
            <person name="Russ C."/>
            <person name="Tyler B."/>
            <person name="Panabieres F."/>
            <person name="Shan W."/>
            <person name="Tripathy S."/>
            <person name="Grunwald N."/>
            <person name="Machado M."/>
            <person name="Johnson C.S."/>
            <person name="Walker B."/>
            <person name="Young S.K."/>
            <person name="Zeng Q."/>
            <person name="Gargeya S."/>
            <person name="Fitzgerald M."/>
            <person name="Haas B."/>
            <person name="Abouelleil A."/>
            <person name="Allen A.W."/>
            <person name="Alvarado L."/>
            <person name="Arachchi H.M."/>
            <person name="Berlin A.M."/>
            <person name="Chapman S.B."/>
            <person name="Gainer-Dewar J."/>
            <person name="Goldberg J."/>
            <person name="Griggs A."/>
            <person name="Gujja S."/>
            <person name="Hansen M."/>
            <person name="Howarth C."/>
            <person name="Imamovic A."/>
            <person name="Ireland A."/>
            <person name="Larimer J."/>
            <person name="McCowan C."/>
            <person name="Murphy C."/>
            <person name="Pearson M."/>
            <person name="Poon T.W."/>
            <person name="Priest M."/>
            <person name="Roberts A."/>
            <person name="Saif S."/>
            <person name="Shea T."/>
            <person name="Sisk P."/>
            <person name="Sykes S."/>
            <person name="Wortman J."/>
            <person name="Nusbaum C."/>
            <person name="Birren B."/>
        </authorList>
    </citation>
    <scope>NUCLEOTIDE SEQUENCE [LARGE SCALE GENOMIC DNA]</scope>
    <source>
        <strain evidence="2 3">CJ01A1</strain>
    </source>
</reference>
<dbReference type="EMBL" id="ANIX01004051">
    <property type="protein sequence ID" value="ETP02530.1"/>
    <property type="molecule type" value="Genomic_DNA"/>
</dbReference>
<comment type="caution">
    <text evidence="2">The sequence shown here is derived from an EMBL/GenBank/DDBJ whole genome shotgun (WGS) entry which is preliminary data.</text>
</comment>
<evidence type="ECO:0000256" key="1">
    <source>
        <dbReference type="SAM" id="MobiDB-lite"/>
    </source>
</evidence>
<dbReference type="AlphaFoldDB" id="W2VW59"/>
<accession>W2VW59</accession>
<feature type="region of interest" description="Disordered" evidence="1">
    <location>
        <begin position="31"/>
        <end position="71"/>
    </location>
</feature>
<dbReference type="Proteomes" id="UP000018958">
    <property type="component" value="Unassembled WGS sequence"/>
</dbReference>
<evidence type="ECO:0000313" key="2">
    <source>
        <dbReference type="EMBL" id="ETP02530.1"/>
    </source>
</evidence>
<evidence type="ECO:0000313" key="3">
    <source>
        <dbReference type="Proteomes" id="UP000018958"/>
    </source>
</evidence>
<protein>
    <submittedName>
        <fullName evidence="2">Uncharacterized protein</fullName>
    </submittedName>
</protein>
<feature type="non-terminal residue" evidence="2">
    <location>
        <position position="114"/>
    </location>
</feature>
<organism evidence="2 3">
    <name type="scientific">Phytophthora nicotianae CJ01A1</name>
    <dbReference type="NCBI Taxonomy" id="1317063"/>
    <lineage>
        <taxon>Eukaryota</taxon>
        <taxon>Sar</taxon>
        <taxon>Stramenopiles</taxon>
        <taxon>Oomycota</taxon>
        <taxon>Peronosporomycetes</taxon>
        <taxon>Peronosporales</taxon>
        <taxon>Peronosporaceae</taxon>
        <taxon>Phytophthora</taxon>
    </lineage>
</organism>
<sequence>MLGRVVPLADQVVELLHLTFSGVVDLAAAATDEEAATRRNGPSYRNADRSISSSSADRHGGVNRSECSAGTEGVRVGISDLGQSLPVAEFGPPQPDRVHLAQSVGFATLPSVAA</sequence>
<name>W2VW59_PHYNI</name>
<gene>
    <name evidence="2" type="ORF">F441_20418</name>
</gene>